<dbReference type="InterPro" id="IPR036291">
    <property type="entry name" value="NAD(P)-bd_dom_sf"/>
</dbReference>
<dbReference type="CDD" id="cd05282">
    <property type="entry name" value="ETR_like"/>
    <property type="match status" value="1"/>
</dbReference>
<dbReference type="PANTHER" id="PTHR48106:SF2">
    <property type="entry name" value="ZN2+-BINDING DEHYDROGENASE"/>
    <property type="match status" value="1"/>
</dbReference>
<accession>A0A7Y6EIG8</accession>
<dbReference type="GO" id="GO:0070402">
    <property type="term" value="F:NADPH binding"/>
    <property type="evidence" value="ECO:0007669"/>
    <property type="project" value="TreeGrafter"/>
</dbReference>
<dbReference type="Pfam" id="PF08240">
    <property type="entry name" value="ADH_N"/>
    <property type="match status" value="1"/>
</dbReference>
<dbReference type="EMBL" id="JABMCH010000067">
    <property type="protein sequence ID" value="NUU48112.1"/>
    <property type="molecule type" value="Genomic_DNA"/>
</dbReference>
<evidence type="ECO:0000256" key="2">
    <source>
        <dbReference type="ARBA" id="ARBA00023002"/>
    </source>
</evidence>
<keyword evidence="2" id="KW-0560">Oxidoreductase</keyword>
<dbReference type="SUPFAM" id="SSF51735">
    <property type="entry name" value="NAD(P)-binding Rossmann-fold domains"/>
    <property type="match status" value="1"/>
</dbReference>
<dbReference type="InterPro" id="IPR011032">
    <property type="entry name" value="GroES-like_sf"/>
</dbReference>
<dbReference type="SUPFAM" id="SSF50129">
    <property type="entry name" value="GroES-like"/>
    <property type="match status" value="1"/>
</dbReference>
<name>A0A7Y6EIG8_9SPHN</name>
<dbReference type="SMART" id="SM00829">
    <property type="entry name" value="PKS_ER"/>
    <property type="match status" value="1"/>
</dbReference>
<dbReference type="AlphaFoldDB" id="A0A7Y6EIG8"/>
<feature type="domain" description="Enoyl reductase (ER)" evidence="3">
    <location>
        <begin position="14"/>
        <end position="309"/>
    </location>
</feature>
<evidence type="ECO:0000259" key="3">
    <source>
        <dbReference type="SMART" id="SM00829"/>
    </source>
</evidence>
<dbReference type="GO" id="GO:0016651">
    <property type="term" value="F:oxidoreductase activity, acting on NAD(P)H"/>
    <property type="evidence" value="ECO:0007669"/>
    <property type="project" value="TreeGrafter"/>
</dbReference>
<gene>
    <name evidence="4" type="ORF">HP438_14155</name>
</gene>
<dbReference type="PANTHER" id="PTHR48106">
    <property type="entry name" value="QUINONE OXIDOREDUCTASE PIG3-RELATED"/>
    <property type="match status" value="1"/>
</dbReference>
<dbReference type="Gene3D" id="3.90.180.10">
    <property type="entry name" value="Medium-chain alcohol dehydrogenases, catalytic domain"/>
    <property type="match status" value="1"/>
</dbReference>
<protein>
    <submittedName>
        <fullName evidence="4">Zinc-dependent alcohol dehydrogenase family protein</fullName>
    </submittedName>
</protein>
<comment type="caution">
    <text evidence="4">The sequence shown here is derived from an EMBL/GenBank/DDBJ whole genome shotgun (WGS) entry which is preliminary data.</text>
</comment>
<sequence length="311" mass="32774">MTQPPLRMIAHRFGIPMEVLACEPLGRPPVAYGEVLVRMTATPINPSDLIPVAGAYAARTSLPFVPGYEGTGTIEEVGDNVDPGLIGRRVLPLGSAGCWQTLKVLPADWCILVPDDVDDDEAATAYINPLTALLMVRRMAPQPGDAVGITAAASAIGRILIRMIASTRAHAVAIVRSQSAAESLRCEPAEVVWSDTPMPRLNGAMDAVGGRAGCDLAAAVVPGGQMLHYGLMSGKPLAGTGATTAQYFRLRDIVHAISRAQLDELMSVVFDEIRVGRAAISIAARYPLAEIGLALTHDARVGRSGKILLCP</sequence>
<dbReference type="Proteomes" id="UP000536441">
    <property type="component" value="Unassembled WGS sequence"/>
</dbReference>
<proteinExistence type="predicted"/>
<dbReference type="InterPro" id="IPR013154">
    <property type="entry name" value="ADH-like_N"/>
</dbReference>
<reference evidence="4 5" key="1">
    <citation type="submission" date="2020-05" db="EMBL/GenBank/DDBJ databases">
        <title>Genome Sequencing of Type Strains.</title>
        <authorList>
            <person name="Lemaire J.F."/>
            <person name="Inderbitzin P."/>
            <person name="Gregorio O.A."/>
            <person name="Collins S.B."/>
            <person name="Wespe N."/>
            <person name="Knight-Connoni V."/>
        </authorList>
    </citation>
    <scope>NUCLEOTIDE SEQUENCE [LARGE SCALE GENOMIC DNA]</scope>
    <source>
        <strain evidence="4 5">DSM 100049</strain>
    </source>
</reference>
<keyword evidence="1" id="KW-0521">NADP</keyword>
<dbReference type="Gene3D" id="3.40.50.720">
    <property type="entry name" value="NAD(P)-binding Rossmann-like Domain"/>
    <property type="match status" value="1"/>
</dbReference>
<dbReference type="RefSeq" id="WP_133178099.1">
    <property type="nucleotide sequence ID" value="NZ_CBCRYR010000003.1"/>
</dbReference>
<keyword evidence="5" id="KW-1185">Reference proteome</keyword>
<evidence type="ECO:0000313" key="4">
    <source>
        <dbReference type="EMBL" id="NUU48112.1"/>
    </source>
</evidence>
<dbReference type="InterPro" id="IPR020843">
    <property type="entry name" value="ER"/>
</dbReference>
<evidence type="ECO:0000256" key="1">
    <source>
        <dbReference type="ARBA" id="ARBA00022857"/>
    </source>
</evidence>
<evidence type="ECO:0000313" key="5">
    <source>
        <dbReference type="Proteomes" id="UP000536441"/>
    </source>
</evidence>
<organism evidence="4 5">
    <name type="scientific">Sphingomonas zeae</name>
    <dbReference type="NCBI Taxonomy" id="1646122"/>
    <lineage>
        <taxon>Bacteria</taxon>
        <taxon>Pseudomonadati</taxon>
        <taxon>Pseudomonadota</taxon>
        <taxon>Alphaproteobacteria</taxon>
        <taxon>Sphingomonadales</taxon>
        <taxon>Sphingomonadaceae</taxon>
        <taxon>Sphingomonas</taxon>
    </lineage>
</organism>